<proteinExistence type="predicted"/>
<evidence type="ECO:0000313" key="4">
    <source>
        <dbReference type="Proteomes" id="UP001185873"/>
    </source>
</evidence>
<keyword evidence="1" id="KW-0175">Coiled coil</keyword>
<dbReference type="AlphaFoldDB" id="A0AAE4U5R2"/>
<gene>
    <name evidence="3" type="ORF">R3P82_13810</name>
</gene>
<evidence type="ECO:0000256" key="1">
    <source>
        <dbReference type="SAM" id="Coils"/>
    </source>
</evidence>
<feature type="coiled-coil region" evidence="1">
    <location>
        <begin position="66"/>
        <end position="100"/>
    </location>
</feature>
<reference evidence="3" key="1">
    <citation type="submission" date="2023-10" db="EMBL/GenBank/DDBJ databases">
        <title>Development of a sustainable strategy for remediation of hydrocarbon-contaminated territories based on the waste exchange concept.</title>
        <authorList>
            <person name="Krivoruchko A."/>
        </authorList>
    </citation>
    <scope>NUCLEOTIDE SEQUENCE</scope>
    <source>
        <strain evidence="3">IEGM 1175</strain>
    </source>
</reference>
<keyword evidence="2" id="KW-1133">Transmembrane helix</keyword>
<protein>
    <submittedName>
        <fullName evidence="3">Uncharacterized protein</fullName>
    </submittedName>
</protein>
<dbReference type="RefSeq" id="WP_317470725.1">
    <property type="nucleotide sequence ID" value="NZ_JAWLKJ010000003.1"/>
</dbReference>
<name>A0AAE4U5R2_9ACTN</name>
<sequence length="128" mass="14737">MTWGQVVAGIISALLVLIGTYVSAKFSRKTGEEANETAASQARTADWAAFMAEQREWTERQLKEQDERTEQQLAERDRRIDRLEERLNLVEAKYKAAIAYIRRIVRQLQLHVDPEDIETPPPEISPDL</sequence>
<keyword evidence="2" id="KW-0472">Membrane</keyword>
<dbReference type="Proteomes" id="UP001185873">
    <property type="component" value="Unassembled WGS sequence"/>
</dbReference>
<keyword evidence="2" id="KW-0812">Transmembrane</keyword>
<accession>A0AAE4U5R2</accession>
<feature type="transmembrane region" description="Helical" evidence="2">
    <location>
        <begin position="6"/>
        <end position="24"/>
    </location>
</feature>
<evidence type="ECO:0000313" key="3">
    <source>
        <dbReference type="EMBL" id="MDV6300177.1"/>
    </source>
</evidence>
<organism evidence="3 4">
    <name type="scientific">Dietzia maris</name>
    <dbReference type="NCBI Taxonomy" id="37915"/>
    <lineage>
        <taxon>Bacteria</taxon>
        <taxon>Bacillati</taxon>
        <taxon>Actinomycetota</taxon>
        <taxon>Actinomycetes</taxon>
        <taxon>Mycobacteriales</taxon>
        <taxon>Dietziaceae</taxon>
        <taxon>Dietzia</taxon>
    </lineage>
</organism>
<evidence type="ECO:0000256" key="2">
    <source>
        <dbReference type="SAM" id="Phobius"/>
    </source>
</evidence>
<comment type="caution">
    <text evidence="3">The sequence shown here is derived from an EMBL/GenBank/DDBJ whole genome shotgun (WGS) entry which is preliminary data.</text>
</comment>
<dbReference type="EMBL" id="JAWLKJ010000003">
    <property type="protein sequence ID" value="MDV6300177.1"/>
    <property type="molecule type" value="Genomic_DNA"/>
</dbReference>